<name>A0AAE1SFZ7_9SOLA</name>
<evidence type="ECO:0000256" key="1">
    <source>
        <dbReference type="SAM" id="MobiDB-lite"/>
    </source>
</evidence>
<dbReference type="Proteomes" id="UP001291623">
    <property type="component" value="Unassembled WGS sequence"/>
</dbReference>
<gene>
    <name evidence="2" type="ORF">RND71_012616</name>
</gene>
<evidence type="ECO:0000313" key="2">
    <source>
        <dbReference type="EMBL" id="KAK4368824.1"/>
    </source>
</evidence>
<feature type="region of interest" description="Disordered" evidence="1">
    <location>
        <begin position="1"/>
        <end position="25"/>
    </location>
</feature>
<sequence>MEEFNRGKNTKSQQMKQKEDNNKQLPIWGSATMQVSMSKYTQRIQCVCHGYRCRC</sequence>
<accession>A0AAE1SFZ7</accession>
<reference evidence="2" key="1">
    <citation type="submission" date="2023-12" db="EMBL/GenBank/DDBJ databases">
        <title>Genome assembly of Anisodus tanguticus.</title>
        <authorList>
            <person name="Wang Y.-J."/>
        </authorList>
    </citation>
    <scope>NUCLEOTIDE SEQUENCE</scope>
    <source>
        <strain evidence="2">KB-2021</strain>
        <tissue evidence="2">Leaf</tissue>
    </source>
</reference>
<protein>
    <submittedName>
        <fullName evidence="2">Uncharacterized protein</fullName>
    </submittedName>
</protein>
<dbReference type="AlphaFoldDB" id="A0AAE1SFZ7"/>
<proteinExistence type="predicted"/>
<keyword evidence="3" id="KW-1185">Reference proteome</keyword>
<comment type="caution">
    <text evidence="2">The sequence shown here is derived from an EMBL/GenBank/DDBJ whole genome shotgun (WGS) entry which is preliminary data.</text>
</comment>
<dbReference type="EMBL" id="JAVYJV010000006">
    <property type="protein sequence ID" value="KAK4368824.1"/>
    <property type="molecule type" value="Genomic_DNA"/>
</dbReference>
<organism evidence="2 3">
    <name type="scientific">Anisodus tanguticus</name>
    <dbReference type="NCBI Taxonomy" id="243964"/>
    <lineage>
        <taxon>Eukaryota</taxon>
        <taxon>Viridiplantae</taxon>
        <taxon>Streptophyta</taxon>
        <taxon>Embryophyta</taxon>
        <taxon>Tracheophyta</taxon>
        <taxon>Spermatophyta</taxon>
        <taxon>Magnoliopsida</taxon>
        <taxon>eudicotyledons</taxon>
        <taxon>Gunneridae</taxon>
        <taxon>Pentapetalae</taxon>
        <taxon>asterids</taxon>
        <taxon>lamiids</taxon>
        <taxon>Solanales</taxon>
        <taxon>Solanaceae</taxon>
        <taxon>Solanoideae</taxon>
        <taxon>Hyoscyameae</taxon>
        <taxon>Anisodus</taxon>
    </lineage>
</organism>
<evidence type="ECO:0000313" key="3">
    <source>
        <dbReference type="Proteomes" id="UP001291623"/>
    </source>
</evidence>